<feature type="region of interest" description="Disordered" evidence="1">
    <location>
        <begin position="1"/>
        <end position="30"/>
    </location>
</feature>
<evidence type="ECO:0000313" key="2">
    <source>
        <dbReference type="EMBL" id="AKZ53379.1"/>
    </source>
</evidence>
<evidence type="ECO:0000313" key="3">
    <source>
        <dbReference type="Proteomes" id="UP000061018"/>
    </source>
</evidence>
<protein>
    <submittedName>
        <fullName evidence="2">Uncharacterized protein</fullName>
    </submittedName>
</protein>
<reference evidence="3" key="1">
    <citation type="journal article" date="2015" name="J. Biotechnol.">
        <title>Complete genome sequence of Streptomyces ambofaciens ATCC 23877, the spiramycin producer.</title>
        <authorList>
            <person name="Thibessard A."/>
            <person name="Haas D."/>
            <person name="Gerbaud C."/>
            <person name="Aigle B."/>
            <person name="Lautru S."/>
            <person name="Pernodet J.L."/>
            <person name="Leblond P."/>
        </authorList>
    </citation>
    <scope>NUCLEOTIDE SEQUENCE [LARGE SCALE GENOMIC DNA]</scope>
    <source>
        <strain evidence="3">ATCC 23877 / 3486 / DSM 40053 / JCM 4204 / NBRC 12836 / NRRL B-2516</strain>
    </source>
</reference>
<dbReference type="AlphaFoldDB" id="A0A0K2AK58"/>
<feature type="region of interest" description="Disordered" evidence="1">
    <location>
        <begin position="71"/>
        <end position="113"/>
    </location>
</feature>
<gene>
    <name evidence="2" type="ORF">SAM23877_0330</name>
</gene>
<proteinExistence type="predicted"/>
<dbReference type="EMBL" id="CP012382">
    <property type="protein sequence ID" value="AKZ53379.1"/>
    <property type="molecule type" value="Genomic_DNA"/>
</dbReference>
<organism evidence="2 3">
    <name type="scientific">Streptomyces ambofaciens (strain ATCC 23877 / 3486 / DSM 40053 / JCM 4204 / NBRC 12836 / NRRL B-2516)</name>
    <dbReference type="NCBI Taxonomy" id="278992"/>
    <lineage>
        <taxon>Bacteria</taxon>
        <taxon>Bacillati</taxon>
        <taxon>Actinomycetota</taxon>
        <taxon>Actinomycetes</taxon>
        <taxon>Kitasatosporales</taxon>
        <taxon>Streptomycetaceae</taxon>
        <taxon>Streptomyces</taxon>
    </lineage>
</organism>
<feature type="compositionally biased region" description="Polar residues" evidence="1">
    <location>
        <begin position="102"/>
        <end position="113"/>
    </location>
</feature>
<sequence length="113" mass="12685">MGRSRRLGASGAVERSIPRHRSRGSQSWLPGGPMWPAPLAWLTSSAIRSTFGSPASFDAAAFGFDIDQPFRRRHRYRRTRSEKPEAERPSPQSRERAWVPSLSPTPTGRTPRT</sequence>
<feature type="compositionally biased region" description="Basic and acidic residues" evidence="1">
    <location>
        <begin position="79"/>
        <end position="97"/>
    </location>
</feature>
<dbReference type="Proteomes" id="UP000061018">
    <property type="component" value="Chromosome"/>
</dbReference>
<evidence type="ECO:0000256" key="1">
    <source>
        <dbReference type="SAM" id="MobiDB-lite"/>
    </source>
</evidence>
<dbReference type="KEGG" id="samb:SAM23877_0330"/>
<name>A0A0K2AK58_STRA7</name>
<accession>A0A0K2AK58</accession>